<dbReference type="Gene3D" id="2.40.50.140">
    <property type="entry name" value="Nucleic acid-binding proteins"/>
    <property type="match status" value="1"/>
</dbReference>
<dbReference type="HOGENOM" id="CLU_017233_1_0_2"/>
<gene>
    <name evidence="1" type="ORF">NPIRD3C_1411</name>
</gene>
<reference evidence="2" key="1">
    <citation type="submission" date="2015-02" db="EMBL/GenBank/DDBJ databases">
        <title>Characterization of two novel Thaumarchaeota isolated from the Northern Adriatic Sea.</title>
        <authorList>
            <person name="Bayer B."/>
            <person name="Vojvoda J."/>
            <person name="Offre P."/>
            <person name="Srivastava A."/>
            <person name="Elisabeth N."/>
            <person name="Garcia J.A.L."/>
            <person name="Schleper C."/>
            <person name="Herndl G.J."/>
        </authorList>
    </citation>
    <scope>NUCLEOTIDE SEQUENCE [LARGE SCALE GENOMIC DNA]</scope>
    <source>
        <strain evidence="2">D3C</strain>
    </source>
</reference>
<dbReference type="SUPFAM" id="SSF75217">
    <property type="entry name" value="alpha/beta knot"/>
    <property type="match status" value="1"/>
</dbReference>
<dbReference type="GeneID" id="41600533"/>
<evidence type="ECO:0000313" key="2">
    <source>
        <dbReference type="Proteomes" id="UP000032027"/>
    </source>
</evidence>
<evidence type="ECO:0008006" key="3">
    <source>
        <dbReference type="Google" id="ProtNLM"/>
    </source>
</evidence>
<dbReference type="AlphaFoldDB" id="A0A0C5BS88"/>
<dbReference type="PANTHER" id="PTHR12150:SF13">
    <property type="entry name" value="METHYLTRANSFERASE C9ORF114-RELATED"/>
    <property type="match status" value="1"/>
</dbReference>
<protein>
    <recommendedName>
        <fullName evidence="3">RNA methyltransferase</fullName>
    </recommendedName>
</protein>
<dbReference type="Pfam" id="PF02598">
    <property type="entry name" value="Methyltrn_RNA_3"/>
    <property type="match status" value="1"/>
</dbReference>
<reference evidence="1 2" key="3">
    <citation type="journal article" date="2019" name="Int. J. Syst. Evol. Microbiol.">
        <title>Nitrosopumilus adriaticus sp. nov. and Nitrosopumilus piranensis sp. nov., two ammonia-oxidizing archaea from the Adriatic Sea and members of the class Nitrososphaeria.</title>
        <authorList>
            <person name="Bayer B."/>
            <person name="Vojvoda J."/>
            <person name="Reinthaler T."/>
            <person name="Reyes C."/>
            <person name="Pinto M."/>
            <person name="Herndl G.J."/>
        </authorList>
    </citation>
    <scope>NUCLEOTIDE SEQUENCE [LARGE SCALE GENOMIC DNA]</scope>
    <source>
        <strain evidence="1 2">D3C</strain>
    </source>
</reference>
<dbReference type="OrthoDB" id="4144at2157"/>
<proteinExistence type="predicted"/>
<dbReference type="STRING" id="1582439.NPIRD3C_1411"/>
<organism evidence="1 2">
    <name type="scientific">Nitrosopumilus piranensis</name>
    <dbReference type="NCBI Taxonomy" id="1582439"/>
    <lineage>
        <taxon>Archaea</taxon>
        <taxon>Nitrososphaerota</taxon>
        <taxon>Nitrososphaeria</taxon>
        <taxon>Nitrosopumilales</taxon>
        <taxon>Nitrosopumilaceae</taxon>
        <taxon>Nitrosopumilus</taxon>
    </lineage>
</organism>
<evidence type="ECO:0000313" key="1">
    <source>
        <dbReference type="EMBL" id="AJM92623.1"/>
    </source>
</evidence>
<dbReference type="InterPro" id="IPR029026">
    <property type="entry name" value="tRNA_m1G_MTases_N"/>
</dbReference>
<dbReference type="CDD" id="cd18086">
    <property type="entry name" value="HsC9orf114-like"/>
    <property type="match status" value="1"/>
</dbReference>
<dbReference type="Gene3D" id="3.40.1280.10">
    <property type="match status" value="1"/>
</dbReference>
<dbReference type="Proteomes" id="UP000032027">
    <property type="component" value="Chromosome"/>
</dbReference>
<dbReference type="InterPro" id="IPR029028">
    <property type="entry name" value="Alpha/beta_knot_MTases"/>
</dbReference>
<dbReference type="PATRIC" id="fig|1582439.9.peg.1458"/>
<keyword evidence="2" id="KW-1185">Reference proteome</keyword>
<name>A0A0C5BS88_9ARCH</name>
<accession>A0A0C5BS88</accession>
<dbReference type="RefSeq" id="WP_148703431.1">
    <property type="nucleotide sequence ID" value="NZ_CP010868.1"/>
</dbReference>
<dbReference type="KEGG" id="nid:NPIRD3C_1411"/>
<dbReference type="PANTHER" id="PTHR12150">
    <property type="entry name" value="CLASS IV SAM-BINDING METHYLTRANSFERASE-RELATED"/>
    <property type="match status" value="1"/>
</dbReference>
<dbReference type="EMBL" id="CP010868">
    <property type="protein sequence ID" value="AJM92623.1"/>
    <property type="molecule type" value="Genomic_DNA"/>
</dbReference>
<dbReference type="InterPro" id="IPR003750">
    <property type="entry name" value="Put_MeTrfase-C9orf114-like"/>
</dbReference>
<dbReference type="InterPro" id="IPR012340">
    <property type="entry name" value="NA-bd_OB-fold"/>
</dbReference>
<reference evidence="1 2" key="2">
    <citation type="journal article" date="2016" name="ISME J.">
        <title>Physiological and genomic characterization of two novel marine thaumarchaeal strains indicates niche differentiation.</title>
        <authorList>
            <person name="Bayer B."/>
            <person name="Vojvoda J."/>
            <person name="Offre P."/>
            <person name="Alves R.J."/>
            <person name="Elisabeth N.H."/>
            <person name="Garcia J.A."/>
            <person name="Volland J.M."/>
            <person name="Srivastava A."/>
            <person name="Schleper C."/>
            <person name="Herndl G.J."/>
        </authorList>
    </citation>
    <scope>NUCLEOTIDE SEQUENCE [LARGE SCALE GENOMIC DNA]</scope>
    <source>
        <strain evidence="1 2">D3C</strain>
    </source>
</reference>
<sequence length="270" mass="30215">MKLSVAIPESSLSDESLKIDKTRKISVLARACAIFKVDTIYVYQEGNNKQDGNLMIMILKYLETPQFLRRRMFPKMNDLKFAGVLQPLKIPSHITPANPKKINRGDVREGIVVSVKGKRFVDVGINQLIPFFGKTSIGKRVTIQFKEGHPNFSVKEINKSEAPAYWGYSVKERANLFSVLSEWKGNIILTSRKGKTATKEQIAKYTKSDQPTLVVFGSPEKGIHEILGGKMKNVQNAKSLNFFPNQATQTVRLEEALLGTLSIINAQTTS</sequence>